<gene>
    <name evidence="1" type="ORF">CC84DRAFT_58161</name>
</gene>
<dbReference type="OrthoDB" id="10266980at2759"/>
<evidence type="ECO:0000313" key="1">
    <source>
        <dbReference type="EMBL" id="OAG11868.1"/>
    </source>
</evidence>
<dbReference type="GO" id="GO:0016814">
    <property type="term" value="F:hydrolase activity, acting on carbon-nitrogen (but not peptide) bonds, in cyclic amidines"/>
    <property type="evidence" value="ECO:0007669"/>
    <property type="project" value="TreeGrafter"/>
</dbReference>
<dbReference type="InterPro" id="IPR052349">
    <property type="entry name" value="Metallo-hydrolase_Enzymes"/>
</dbReference>
<keyword evidence="2" id="KW-1185">Reference proteome</keyword>
<dbReference type="RefSeq" id="XP_018042233.1">
    <property type="nucleotide sequence ID" value="XM_018186762.1"/>
</dbReference>
<dbReference type="InterPro" id="IPR032466">
    <property type="entry name" value="Metal_Hydrolase"/>
</dbReference>
<dbReference type="PANTHER" id="PTHR32027:SF0">
    <property type="entry name" value="CYTOSINE DEAMINASE"/>
    <property type="match status" value="1"/>
</dbReference>
<name>A0A177CXU5_9PLEO</name>
<proteinExistence type="predicted"/>
<dbReference type="EMBL" id="KV441548">
    <property type="protein sequence ID" value="OAG11868.1"/>
    <property type="molecule type" value="Genomic_DNA"/>
</dbReference>
<dbReference type="Gene3D" id="3.20.20.140">
    <property type="entry name" value="Metal-dependent hydrolases"/>
    <property type="match status" value="1"/>
</dbReference>
<evidence type="ECO:0000313" key="2">
    <source>
        <dbReference type="Proteomes" id="UP000077069"/>
    </source>
</evidence>
<dbReference type="SUPFAM" id="SSF51556">
    <property type="entry name" value="Metallo-dependent hydrolases"/>
    <property type="match status" value="1"/>
</dbReference>
<accession>A0A177CXU5</accession>
<protein>
    <submittedName>
        <fullName evidence="1">Cytosine deaminase protein-like protein</fullName>
    </submittedName>
</protein>
<dbReference type="PANTHER" id="PTHR32027">
    <property type="entry name" value="CYTOSINE DEAMINASE"/>
    <property type="match status" value="1"/>
</dbReference>
<dbReference type="Proteomes" id="UP000077069">
    <property type="component" value="Unassembled WGS sequence"/>
</dbReference>
<dbReference type="AlphaFoldDB" id="A0A177CXU5"/>
<dbReference type="GeneID" id="28770248"/>
<sequence>MSADGESARDVQSALSVLPPPRACLSEHLDSITGVRLPGKPSSSLWDVSIHDGRISSVDQHDASNTRVQNEGTEVVHDNIFDGSNRLLAPSLCHAHVHLDKCFLLQDPKYSDLQIESGDFQEAMELTGKAKARFDQDDLVRRGRTLIEESISHGVTSMRAFVEVDGGVQFKCILAGLKLKAEFRDLCEIQLCAFAQLPLFSGEDRGEETRKLMKIAATMEDIDVLGSTPYVEEDPTKQEANVHWISSLALANGKHLDLHLDYFLEEHKQPLVGTALEIIKGYKWIENQGKQITLGHCTRLTRFNVEEWRTLRQSIGNLPVSFIGLPTSDLFMMRTHENLRGTLPIVEMIQRHGLEAAIAINNVGNAFTPHGNCDPLSIASLGVGIYQAGTKQHTEILYEAVSSRAKAAIGCESTSLGLRIGDPADFVLFNRPSDGRCRKSISEVVYDAGSTRATIRRGRWTGKA</sequence>
<organism evidence="1 2">
    <name type="scientific">Paraphaeosphaeria sporulosa</name>
    <dbReference type="NCBI Taxonomy" id="1460663"/>
    <lineage>
        <taxon>Eukaryota</taxon>
        <taxon>Fungi</taxon>
        <taxon>Dikarya</taxon>
        <taxon>Ascomycota</taxon>
        <taxon>Pezizomycotina</taxon>
        <taxon>Dothideomycetes</taxon>
        <taxon>Pleosporomycetidae</taxon>
        <taxon>Pleosporales</taxon>
        <taxon>Massarineae</taxon>
        <taxon>Didymosphaeriaceae</taxon>
        <taxon>Paraphaeosphaeria</taxon>
    </lineage>
</organism>
<dbReference type="STRING" id="1460663.A0A177CXU5"/>
<dbReference type="InParanoid" id="A0A177CXU5"/>
<reference evidence="1 2" key="1">
    <citation type="submission" date="2016-05" db="EMBL/GenBank/DDBJ databases">
        <title>Comparative analysis of secretome profiles of manganese(II)-oxidizing ascomycete fungi.</title>
        <authorList>
            <consortium name="DOE Joint Genome Institute"/>
            <person name="Zeiner C.A."/>
            <person name="Purvine S.O."/>
            <person name="Zink E.M."/>
            <person name="Wu S."/>
            <person name="Pasa-Tolic L."/>
            <person name="Chaput D.L."/>
            <person name="Haridas S."/>
            <person name="Grigoriev I.V."/>
            <person name="Santelli C.M."/>
            <person name="Hansel C.M."/>
        </authorList>
    </citation>
    <scope>NUCLEOTIDE SEQUENCE [LARGE SCALE GENOMIC DNA]</scope>
    <source>
        <strain evidence="1 2">AP3s5-JAC2a</strain>
    </source>
</reference>